<proteinExistence type="predicted"/>
<keyword evidence="2" id="KW-1185">Reference proteome</keyword>
<gene>
    <name evidence="1" type="ORF">PIB30_063770</name>
</gene>
<dbReference type="EMBL" id="JASCZI010181854">
    <property type="protein sequence ID" value="MED6186119.1"/>
    <property type="molecule type" value="Genomic_DNA"/>
</dbReference>
<sequence>TTSAETSCRRLLRSTDLSSSRLLRSSDPSSSCRLLILNRTVRPSTAPSFLFTNHPSSDLPSPTRLRSAQSATAFPGVNGLVKSPPAGAYTLCSVALLKAQPLFLLSSAPW</sequence>
<name>A0ABU6WLF1_9FABA</name>
<feature type="non-terminal residue" evidence="1">
    <location>
        <position position="1"/>
    </location>
</feature>
<comment type="caution">
    <text evidence="1">The sequence shown here is derived from an EMBL/GenBank/DDBJ whole genome shotgun (WGS) entry which is preliminary data.</text>
</comment>
<reference evidence="1 2" key="1">
    <citation type="journal article" date="2023" name="Plants (Basel)">
        <title>Bridging the Gap: Combining Genomics and Transcriptomics Approaches to Understand Stylosanthes scabra, an Orphan Legume from the Brazilian Caatinga.</title>
        <authorList>
            <person name="Ferreira-Neto J.R.C."/>
            <person name="da Silva M.D."/>
            <person name="Binneck E."/>
            <person name="de Melo N.F."/>
            <person name="da Silva R.H."/>
            <person name="de Melo A.L.T.M."/>
            <person name="Pandolfi V."/>
            <person name="Bustamante F.O."/>
            <person name="Brasileiro-Vidal A.C."/>
            <person name="Benko-Iseppon A.M."/>
        </authorList>
    </citation>
    <scope>NUCLEOTIDE SEQUENCE [LARGE SCALE GENOMIC DNA]</scope>
    <source>
        <tissue evidence="1">Leaves</tissue>
    </source>
</reference>
<protein>
    <submittedName>
        <fullName evidence="1">Uncharacterized protein</fullName>
    </submittedName>
</protein>
<evidence type="ECO:0000313" key="2">
    <source>
        <dbReference type="Proteomes" id="UP001341840"/>
    </source>
</evidence>
<organism evidence="1 2">
    <name type="scientific">Stylosanthes scabra</name>
    <dbReference type="NCBI Taxonomy" id="79078"/>
    <lineage>
        <taxon>Eukaryota</taxon>
        <taxon>Viridiplantae</taxon>
        <taxon>Streptophyta</taxon>
        <taxon>Embryophyta</taxon>
        <taxon>Tracheophyta</taxon>
        <taxon>Spermatophyta</taxon>
        <taxon>Magnoliopsida</taxon>
        <taxon>eudicotyledons</taxon>
        <taxon>Gunneridae</taxon>
        <taxon>Pentapetalae</taxon>
        <taxon>rosids</taxon>
        <taxon>fabids</taxon>
        <taxon>Fabales</taxon>
        <taxon>Fabaceae</taxon>
        <taxon>Papilionoideae</taxon>
        <taxon>50 kb inversion clade</taxon>
        <taxon>dalbergioids sensu lato</taxon>
        <taxon>Dalbergieae</taxon>
        <taxon>Pterocarpus clade</taxon>
        <taxon>Stylosanthes</taxon>
    </lineage>
</organism>
<accession>A0ABU6WLF1</accession>
<dbReference type="Proteomes" id="UP001341840">
    <property type="component" value="Unassembled WGS sequence"/>
</dbReference>
<evidence type="ECO:0000313" key="1">
    <source>
        <dbReference type="EMBL" id="MED6186119.1"/>
    </source>
</evidence>